<evidence type="ECO:0000313" key="4">
    <source>
        <dbReference type="EMBL" id="RCK04225.1"/>
    </source>
</evidence>
<name>A0A367U7F1_9PROT</name>
<protein>
    <recommendedName>
        <fullName evidence="6">AcsD protein</fullName>
    </recommendedName>
</protein>
<evidence type="ECO:0000313" key="5">
    <source>
        <dbReference type="Proteomes" id="UP000252419"/>
    </source>
</evidence>
<accession>A0A367U7F1</accession>
<evidence type="ECO:0000259" key="2">
    <source>
        <dbReference type="Pfam" id="PF04183"/>
    </source>
</evidence>
<feature type="domain" description="Aerobactin siderophore biosynthesis IucA/IucC N-terminal" evidence="2">
    <location>
        <begin position="153"/>
        <end position="384"/>
    </location>
</feature>
<sequence length="589" mass="66492">MSKSGARPSTLAQSAPAHALFNCLVKEFALPQGLIRYQWPKDRDRLPVEITHASGHIVPMHVFMPDQSEFFVLVDRKSGMGSQYYLSHIYGKLPGGRWKQLDPELLAARLLSSCAAPETPVNGELLKQIQSSITLSEEIALHAETVKPDPFRDYIASEQNLWFGHPSHPAPKARLWPDNAPVARYSPEFSPKVRMHVLEVPSSGLNIRTDEASPSAVLDGIADQHNCPPGYARISLHPVQARLFLGDPRVKHLLRTGMIRDLGETGFHARPTASIRTMYIEGHDYFIKGSLNIRITNCVRKNAWYELESTIRINRLLRELTHTAPSSTGDLNLIEEPATISWSPKGADPEDDIWFREQTGAILRRNFCKTEGAEQCVIAATLFARDLDLQSNCARYFARWKLDQNDRAKLEWFKSYLKALLKPVLFLFYNHGIVMEPHLQNTVIVHQDGHVARLLLRDYEGVKLTSDKGIAHIDATVHPAVRQSMEYSRQAGWRRISYCLFVNNLSEAILALSENSPGLANMMWQQVRHELQQISRDLPGPTPEIDQLITSGEVACKTNFKVRLAAQADRNAGYVTLKAPWHSEECEHE</sequence>
<gene>
    <name evidence="4" type="ORF">TH5_20870</name>
</gene>
<evidence type="ECO:0008006" key="6">
    <source>
        <dbReference type="Google" id="ProtNLM"/>
    </source>
</evidence>
<dbReference type="Pfam" id="PF04183">
    <property type="entry name" value="IucA_IucC"/>
    <property type="match status" value="1"/>
</dbReference>
<dbReference type="GO" id="GO:0016881">
    <property type="term" value="F:acid-amino acid ligase activity"/>
    <property type="evidence" value="ECO:0007669"/>
    <property type="project" value="UniProtKB-ARBA"/>
</dbReference>
<dbReference type="InterPro" id="IPR007310">
    <property type="entry name" value="Aerobactin_biosyn_IucA/IucC_N"/>
</dbReference>
<keyword evidence="5" id="KW-1185">Reference proteome</keyword>
<dbReference type="Gene3D" id="1.10.150.640">
    <property type="entry name" value="AcsD, thumb domain, helical bundle"/>
    <property type="match status" value="1"/>
</dbReference>
<comment type="similarity">
    <text evidence="1">Belongs to the IucA/IucC family.</text>
</comment>
<dbReference type="GO" id="GO:0019290">
    <property type="term" value="P:siderophore biosynthetic process"/>
    <property type="evidence" value="ECO:0007669"/>
    <property type="project" value="InterPro"/>
</dbReference>
<evidence type="ECO:0000256" key="1">
    <source>
        <dbReference type="ARBA" id="ARBA00007832"/>
    </source>
</evidence>
<dbReference type="InterPro" id="IPR043033">
    <property type="entry name" value="PvsD/AcsD-like_thumb_beta"/>
</dbReference>
<dbReference type="Proteomes" id="UP000252419">
    <property type="component" value="Unassembled WGS sequence"/>
</dbReference>
<dbReference type="PANTHER" id="PTHR34384">
    <property type="entry name" value="L-2,3-DIAMINOPROPANOATE--CITRATE LIGASE"/>
    <property type="match status" value="1"/>
</dbReference>
<reference evidence="4 5" key="1">
    <citation type="submission" date="2014-07" db="EMBL/GenBank/DDBJ databases">
        <title>Draft genome sequence of Thalassospira xianhensis P-4 (MCCC 1A02616).</title>
        <authorList>
            <person name="Lai Q."/>
            <person name="Shao Z."/>
        </authorList>
    </citation>
    <scope>NUCLEOTIDE SEQUENCE [LARGE SCALE GENOMIC DNA]</scope>
    <source>
        <strain evidence="4 5">MCCC 1A02616</strain>
    </source>
</reference>
<comment type="caution">
    <text evidence="4">The sequence shown here is derived from an EMBL/GenBank/DDBJ whole genome shotgun (WGS) entry which is preliminary data.</text>
</comment>
<dbReference type="InterPro" id="IPR043032">
    <property type="entry name" value="PvsD/AcsD-like_thumb_helix"/>
</dbReference>
<dbReference type="InterPro" id="IPR022770">
    <property type="entry name" value="IucA/IucC-like_C"/>
</dbReference>
<dbReference type="PANTHER" id="PTHR34384:SF5">
    <property type="entry name" value="L-2,3-DIAMINOPROPANOATE--CITRATE LIGASE"/>
    <property type="match status" value="1"/>
</dbReference>
<evidence type="ECO:0000259" key="3">
    <source>
        <dbReference type="Pfam" id="PF06276"/>
    </source>
</evidence>
<dbReference type="Gene3D" id="1.10.510.40">
    <property type="match status" value="1"/>
</dbReference>
<dbReference type="Gene3D" id="2.30.30.1240">
    <property type="entry name" value="AscD, thumb domain, four stranded beta-sheet"/>
    <property type="match status" value="1"/>
</dbReference>
<dbReference type="AlphaFoldDB" id="A0A367U7F1"/>
<dbReference type="EMBL" id="JPWA01000034">
    <property type="protein sequence ID" value="RCK04225.1"/>
    <property type="molecule type" value="Genomic_DNA"/>
</dbReference>
<dbReference type="Pfam" id="PF06276">
    <property type="entry name" value="FhuF"/>
    <property type="match status" value="1"/>
</dbReference>
<proteinExistence type="inferred from homology"/>
<feature type="domain" description="Aerobactin siderophore biosynthesis IucA/IucC-like C-terminal" evidence="3">
    <location>
        <begin position="411"/>
        <end position="570"/>
    </location>
</feature>
<dbReference type="InterPro" id="IPR037455">
    <property type="entry name" value="LucA/IucC-like"/>
</dbReference>
<organism evidence="4 5">
    <name type="scientific">Thalassospira xianhensis MCCC 1A02616</name>
    <dbReference type="NCBI Taxonomy" id="1177929"/>
    <lineage>
        <taxon>Bacteria</taxon>
        <taxon>Pseudomonadati</taxon>
        <taxon>Pseudomonadota</taxon>
        <taxon>Alphaproteobacteria</taxon>
        <taxon>Rhodospirillales</taxon>
        <taxon>Thalassospiraceae</taxon>
        <taxon>Thalassospira</taxon>
    </lineage>
</organism>